<gene>
    <name evidence="9" type="ORF">RRG08_039912</name>
</gene>
<evidence type="ECO:0000313" key="9">
    <source>
        <dbReference type="EMBL" id="KAK3776326.1"/>
    </source>
</evidence>
<dbReference type="AlphaFoldDB" id="A0AAE1DML8"/>
<dbReference type="Pfam" id="PF00566">
    <property type="entry name" value="RabGAP-TBC"/>
    <property type="match status" value="1"/>
</dbReference>
<name>A0AAE1DML8_9GAST</name>
<evidence type="ECO:0000256" key="5">
    <source>
        <dbReference type="ARBA" id="ARBA00023329"/>
    </source>
</evidence>
<feature type="compositionally biased region" description="Basic and acidic residues" evidence="7">
    <location>
        <begin position="38"/>
        <end position="52"/>
    </location>
</feature>
<evidence type="ECO:0000256" key="3">
    <source>
        <dbReference type="ARBA" id="ARBA00023018"/>
    </source>
</evidence>
<accession>A0AAE1DML8</accession>
<feature type="compositionally biased region" description="Polar residues" evidence="7">
    <location>
        <begin position="1"/>
        <end position="29"/>
    </location>
</feature>
<feature type="region of interest" description="Disordered" evidence="7">
    <location>
        <begin position="96"/>
        <end position="118"/>
    </location>
</feature>
<evidence type="ECO:0000256" key="6">
    <source>
        <dbReference type="ARBA" id="ARBA00034103"/>
    </source>
</evidence>
<evidence type="ECO:0000256" key="2">
    <source>
        <dbReference type="ARBA" id="ARBA00004184"/>
    </source>
</evidence>
<comment type="caution">
    <text evidence="9">The sequence shown here is derived from an EMBL/GenBank/DDBJ whole genome shotgun (WGS) entry which is preliminary data.</text>
</comment>
<feature type="region of interest" description="Disordered" evidence="7">
    <location>
        <begin position="1"/>
        <end position="70"/>
    </location>
</feature>
<dbReference type="GO" id="GO:0045202">
    <property type="term" value="C:synapse"/>
    <property type="evidence" value="ECO:0007669"/>
    <property type="project" value="UniProtKB-SubCell"/>
</dbReference>
<keyword evidence="10" id="KW-1185">Reference proteome</keyword>
<dbReference type="PROSITE" id="PS51886">
    <property type="entry name" value="TLDC"/>
    <property type="match status" value="1"/>
</dbReference>
<comment type="subcellular location">
    <subcellularLocation>
        <location evidence="1">Cytoplasmic vesicle membrane</location>
    </subcellularLocation>
    <subcellularLocation>
        <location evidence="2">Endomembrane system</location>
        <topology evidence="2">Peripheral membrane protein</topology>
    </subcellularLocation>
    <subcellularLocation>
        <location evidence="6">Synapse</location>
    </subcellularLocation>
</comment>
<dbReference type="Proteomes" id="UP001283361">
    <property type="component" value="Unassembled WGS sequence"/>
</dbReference>
<dbReference type="Gene3D" id="1.10.472.80">
    <property type="entry name" value="Ypt/Rab-GAP domain of gyp1p, domain 3"/>
    <property type="match status" value="1"/>
</dbReference>
<evidence type="ECO:0000256" key="7">
    <source>
        <dbReference type="SAM" id="MobiDB-lite"/>
    </source>
</evidence>
<dbReference type="InterPro" id="IPR000195">
    <property type="entry name" value="Rab-GAP-TBC_dom"/>
</dbReference>
<feature type="compositionally biased region" description="Polar residues" evidence="7">
    <location>
        <begin position="240"/>
        <end position="261"/>
    </location>
</feature>
<feature type="compositionally biased region" description="Basic and acidic residues" evidence="7">
    <location>
        <begin position="147"/>
        <end position="163"/>
    </location>
</feature>
<dbReference type="InterPro" id="IPR035969">
    <property type="entry name" value="Rab-GAP_TBC_sf"/>
</dbReference>
<dbReference type="Pfam" id="PF07534">
    <property type="entry name" value="TLD"/>
    <property type="match status" value="1"/>
</dbReference>
<dbReference type="PANTHER" id="PTHR23354">
    <property type="entry name" value="NUCLEOLAR PROTEIN 7/ESTROGEN RECEPTOR COACTIVATOR-RELATED"/>
    <property type="match status" value="1"/>
</dbReference>
<keyword evidence="4" id="KW-0472">Membrane</keyword>
<feature type="compositionally biased region" description="Basic and acidic residues" evidence="7">
    <location>
        <begin position="171"/>
        <end position="199"/>
    </location>
</feature>
<feature type="domain" description="TLDc" evidence="8">
    <location>
        <begin position="684"/>
        <end position="858"/>
    </location>
</feature>
<feature type="compositionally biased region" description="Low complexity" evidence="7">
    <location>
        <begin position="215"/>
        <end position="227"/>
    </location>
</feature>
<reference evidence="9" key="1">
    <citation type="journal article" date="2023" name="G3 (Bethesda)">
        <title>A reference genome for the long-term kleptoplast-retaining sea slug Elysia crispata morphotype clarki.</title>
        <authorList>
            <person name="Eastman K.E."/>
            <person name="Pendleton A.L."/>
            <person name="Shaikh M.A."/>
            <person name="Suttiyut T."/>
            <person name="Ogas R."/>
            <person name="Tomko P."/>
            <person name="Gavelis G."/>
            <person name="Widhalm J.R."/>
            <person name="Wisecaver J.H."/>
        </authorList>
    </citation>
    <scope>NUCLEOTIDE SEQUENCE</scope>
    <source>
        <strain evidence="9">ECLA1</strain>
    </source>
</reference>
<evidence type="ECO:0000256" key="4">
    <source>
        <dbReference type="ARBA" id="ARBA00023136"/>
    </source>
</evidence>
<dbReference type="EMBL" id="JAWDGP010003233">
    <property type="protein sequence ID" value="KAK3776326.1"/>
    <property type="molecule type" value="Genomic_DNA"/>
</dbReference>
<feature type="region of interest" description="Disordered" evidence="7">
    <location>
        <begin position="134"/>
        <end position="272"/>
    </location>
</feature>
<proteinExistence type="predicted"/>
<dbReference type="SUPFAM" id="SSF47923">
    <property type="entry name" value="Ypt/Rab-GAP domain of gyp1p"/>
    <property type="match status" value="1"/>
</dbReference>
<organism evidence="9 10">
    <name type="scientific">Elysia crispata</name>
    <name type="common">lettuce slug</name>
    <dbReference type="NCBI Taxonomy" id="231223"/>
    <lineage>
        <taxon>Eukaryota</taxon>
        <taxon>Metazoa</taxon>
        <taxon>Spiralia</taxon>
        <taxon>Lophotrochozoa</taxon>
        <taxon>Mollusca</taxon>
        <taxon>Gastropoda</taxon>
        <taxon>Heterobranchia</taxon>
        <taxon>Euthyneura</taxon>
        <taxon>Panpulmonata</taxon>
        <taxon>Sacoglossa</taxon>
        <taxon>Placobranchoidea</taxon>
        <taxon>Plakobranchidae</taxon>
        <taxon>Elysia</taxon>
    </lineage>
</organism>
<dbReference type="GO" id="GO:0012505">
    <property type="term" value="C:endomembrane system"/>
    <property type="evidence" value="ECO:0007669"/>
    <property type="project" value="UniProtKB-SubCell"/>
</dbReference>
<protein>
    <recommendedName>
        <fullName evidence="8">TLDc domain-containing protein</fullName>
    </recommendedName>
</protein>
<feature type="compositionally biased region" description="Polar residues" evidence="7">
    <location>
        <begin position="205"/>
        <end position="214"/>
    </location>
</feature>
<evidence type="ECO:0000256" key="1">
    <source>
        <dbReference type="ARBA" id="ARBA00004156"/>
    </source>
</evidence>
<dbReference type="SMART" id="SM00164">
    <property type="entry name" value="TBC"/>
    <property type="match status" value="1"/>
</dbReference>
<dbReference type="SMART" id="SM00584">
    <property type="entry name" value="TLDc"/>
    <property type="match status" value="1"/>
</dbReference>
<dbReference type="InterPro" id="IPR006571">
    <property type="entry name" value="TLDc_dom"/>
</dbReference>
<evidence type="ECO:0000259" key="8">
    <source>
        <dbReference type="PROSITE" id="PS51886"/>
    </source>
</evidence>
<dbReference type="PANTHER" id="PTHR23354:SF122">
    <property type="entry name" value="GTPASE-ACTIVATING PROTEIN SKYWALKER"/>
    <property type="match status" value="1"/>
</dbReference>
<evidence type="ECO:0000313" key="10">
    <source>
        <dbReference type="Proteomes" id="UP001283361"/>
    </source>
</evidence>
<sequence length="859" mass="94337">MASTLNCSENQLTSTSAAENGSFSQTPPQEMSPEEEDTKMLLEKGLTHDKSSGDGPEDVQGGGSKSSARSSLISFAAAPGKSKLFDKSLGDKSIKHSILKNSCDEESPPSTAKKKDDTVDQNFAELKIVSAKASQFGFGSSTPDSHTVGETEGKSKSEGKSQDECGVTAVHMKEDGSKDRNSKGINKKAEKSPKPEKFKSSRSSATQENVTLETSGSSALFSSTSSSRYNTGDKSAEASLLQSPQRSEGSSEYDSPFLNTSEEADPFFSPSHASDDGLGVCSKYSQLSEDGSSPSSPAASAKMTEISLGGVTGDNSEREVFEHALELGVAFTEYVDVDSFKASLGNKNPHTEDGFGGRSEEHLVALLQSGATKNLKSYLRNSQWPAESDARRNQWRNLCGHLAKAGGGLYQELAKDALTQGSGEILSLPPFVDSEHLHSYHLNQHGIQTTKEIVTVIASLSPDIIYCPLLYPLACLFLHYMTPEACFDCVQALLASDRTLYLAQAKMNNEATALVLRDLAKKYTKQAYVLIVRSSKNVDAVFESWIWWIFKDLPFQYLVRVIDSYLLEGYKVFFRVALSILILFTKDSNRRSNRNSPVTNISAAIGRFCSSMPYEPRKLLKAGFSIRGLTRREIHKLQAKHETYLRSLPVTEELPVIGSTLSAGQNSLSHSFTGPGYLLQTKTQILTPDMLYTLWGWIPIRFTLKKLERLFSSDVDGTTLRTFYTRSQHAQQTVLVIKATDGSIFGAFCSEPWVTRLEKNKPNMSFFGTGETFVFTMHPSMKKFPWAGAMVQTRAQTSDHFMAGDDDMLIIGSGNGEAIYLDNMMNRCRSTHCDTFDNDPLCESQDFSCQVVEVFGFVD</sequence>
<keyword evidence="5" id="KW-0968">Cytoplasmic vesicle</keyword>
<keyword evidence="3" id="KW-0770">Synapse</keyword>
<dbReference type="GO" id="GO:0030659">
    <property type="term" value="C:cytoplasmic vesicle membrane"/>
    <property type="evidence" value="ECO:0007669"/>
    <property type="project" value="UniProtKB-SubCell"/>
</dbReference>